<evidence type="ECO:0000256" key="1">
    <source>
        <dbReference type="ARBA" id="ARBA00022448"/>
    </source>
</evidence>
<dbReference type="GO" id="GO:0019646">
    <property type="term" value="P:aerobic electron transport chain"/>
    <property type="evidence" value="ECO:0007669"/>
    <property type="project" value="InterPro"/>
</dbReference>
<evidence type="ECO:0000256" key="6">
    <source>
        <dbReference type="ARBA" id="ARBA00023014"/>
    </source>
</evidence>
<evidence type="ECO:0000256" key="7">
    <source>
        <dbReference type="RuleBase" id="RU000620"/>
    </source>
</evidence>
<dbReference type="HOGENOM" id="CLU_147871_0_0_4"/>
<feature type="domain" description="High potential iron-sulfur proteins family profile" evidence="8">
    <location>
        <begin position="33"/>
        <end position="110"/>
    </location>
</feature>
<reference evidence="9 10" key="1">
    <citation type="journal article" date="2004" name="Proc. Natl. Acad. Sci. U.S.A.">
        <title>Structural flexibility in the Burkholderia mallei genome.</title>
        <authorList>
            <person name="Nierman W.C."/>
            <person name="DeShazer D."/>
            <person name="Kim H.S."/>
            <person name="Tettelin H."/>
            <person name="Nelson K.E."/>
            <person name="Feldblyum T."/>
            <person name="Ulrich R.L."/>
            <person name="Ronning C.M."/>
            <person name="Brinkac L.M."/>
            <person name="Daugherty S.C."/>
            <person name="Davidsen T.D."/>
            <person name="Deboy R.T."/>
            <person name="Dimitrov G."/>
            <person name="Dodson R.J."/>
            <person name="Durkin A.S."/>
            <person name="Gwinn M.L."/>
            <person name="Haft D.H."/>
            <person name="Khouri H."/>
            <person name="Kolonay J.F."/>
            <person name="Madupu R."/>
            <person name="Mohammoud Y."/>
            <person name="Nelson W.C."/>
            <person name="Radune D."/>
            <person name="Romero C.M."/>
            <person name="Sarria S."/>
            <person name="Selengut J."/>
            <person name="Shamblin C."/>
            <person name="Sullivan S.A."/>
            <person name="White O."/>
            <person name="Yu Y."/>
            <person name="Zafar N."/>
            <person name="Zhou L."/>
            <person name="Fraser C.M."/>
        </authorList>
    </citation>
    <scope>NUCLEOTIDE SEQUENCE [LARGE SCALE GENOMIC DNA]</scope>
    <source>
        <strain evidence="9 10">ATCC 23344</strain>
    </source>
</reference>
<dbReference type="PROSITE" id="PS51373">
    <property type="entry name" value="HIPIP"/>
    <property type="match status" value="1"/>
</dbReference>
<organism evidence="9 10">
    <name type="scientific">Burkholderia mallei (strain ATCC 23344)</name>
    <dbReference type="NCBI Taxonomy" id="243160"/>
    <lineage>
        <taxon>Bacteria</taxon>
        <taxon>Pseudomonadati</taxon>
        <taxon>Pseudomonadota</taxon>
        <taxon>Betaproteobacteria</taxon>
        <taxon>Burkholderiales</taxon>
        <taxon>Burkholderiaceae</taxon>
        <taxon>Burkholderia</taxon>
        <taxon>pseudomallei group</taxon>
    </lineage>
</organism>
<proteinExistence type="inferred from homology"/>
<keyword evidence="2 7" id="KW-0004">4Fe-4S</keyword>
<evidence type="ECO:0000256" key="5">
    <source>
        <dbReference type="ARBA" id="ARBA00023004"/>
    </source>
</evidence>
<dbReference type="AlphaFoldDB" id="A0A0H2WI43"/>
<dbReference type="SUPFAM" id="SSF57652">
    <property type="entry name" value="HIPIP (high potential iron protein)"/>
    <property type="match status" value="1"/>
</dbReference>
<keyword evidence="3 7" id="KW-0479">Metal-binding</keyword>
<dbReference type="Proteomes" id="UP000006693">
    <property type="component" value="Chromosome 1"/>
</dbReference>
<name>A0A0H2WI43_BURMA</name>
<dbReference type="eggNOG" id="ENOG50330XW">
    <property type="taxonomic scope" value="Bacteria"/>
</dbReference>
<evidence type="ECO:0000313" key="9">
    <source>
        <dbReference type="EMBL" id="AAU48898.1"/>
    </source>
</evidence>
<comment type="subunit">
    <text evidence="7">Homodimer.</text>
</comment>
<keyword evidence="5 7" id="KW-0408">Iron</keyword>
<keyword evidence="6 7" id="KW-0411">Iron-sulfur</keyword>
<dbReference type="InterPro" id="IPR000170">
    <property type="entry name" value="High_potential_FeS_prot"/>
</dbReference>
<accession>A0A0H2WI43</accession>
<dbReference type="PATRIC" id="fig|243160.12.peg.3385"/>
<sequence>MLERMPMKTSRRSFLITSVGAVSALALTREAFSADLPMLSETDPTAVALGYKADATKVDKAKFPKYAAGEACAGCMLYQGKKGSASGPCGAFPGKQVAAKGWCNAFTKMA</sequence>
<keyword evidence="4 7" id="KW-0249">Electron transport</keyword>
<keyword evidence="1 7" id="KW-0813">Transport</keyword>
<dbReference type="InterPro" id="IPR036369">
    <property type="entry name" value="HIPIP_sf"/>
</dbReference>
<keyword evidence="10" id="KW-1185">Reference proteome</keyword>
<dbReference type="Gene3D" id="4.10.490.10">
    <property type="entry name" value="High potential iron-sulphur protein"/>
    <property type="match status" value="1"/>
</dbReference>
<dbReference type="GO" id="GO:0046872">
    <property type="term" value="F:metal ion binding"/>
    <property type="evidence" value="ECO:0007669"/>
    <property type="project" value="UniProtKB-KW"/>
</dbReference>
<evidence type="ECO:0000313" key="10">
    <source>
        <dbReference type="Proteomes" id="UP000006693"/>
    </source>
</evidence>
<comment type="similarity">
    <text evidence="7">Belongs to the high-potential iron-sulfur protein (HiPIP) family.</text>
</comment>
<evidence type="ECO:0000256" key="2">
    <source>
        <dbReference type="ARBA" id="ARBA00022485"/>
    </source>
</evidence>
<gene>
    <name evidence="9" type="ordered locus">BMA3298</name>
</gene>
<evidence type="ECO:0000259" key="8">
    <source>
        <dbReference type="PROSITE" id="PS51373"/>
    </source>
</evidence>
<protein>
    <recommendedName>
        <fullName evidence="7">High-potential iron-sulfur protein</fullName>
        <shortName evidence="7">HiPIP</shortName>
    </recommendedName>
</protein>
<evidence type="ECO:0000256" key="3">
    <source>
        <dbReference type="ARBA" id="ARBA00022723"/>
    </source>
</evidence>
<comment type="function">
    <text evidence="7">Specific class of high-redox-potential 4Fe-4S ferredoxins. Functions in anaerobic electron transport in most purple and in some other photosynthetic bacteria and in at least one genus (Paracoccus) of halophilic, denitrifying bacteria.</text>
</comment>
<dbReference type="KEGG" id="bma:BMA3298"/>
<dbReference type="Pfam" id="PF01355">
    <property type="entry name" value="HIPIP"/>
    <property type="match status" value="1"/>
</dbReference>
<dbReference type="GO" id="GO:0009055">
    <property type="term" value="F:electron transfer activity"/>
    <property type="evidence" value="ECO:0007669"/>
    <property type="project" value="InterPro"/>
</dbReference>
<dbReference type="EMBL" id="CP000010">
    <property type="protein sequence ID" value="AAU48898.1"/>
    <property type="molecule type" value="Genomic_DNA"/>
</dbReference>
<dbReference type="GO" id="GO:0051539">
    <property type="term" value="F:4 iron, 4 sulfur cluster binding"/>
    <property type="evidence" value="ECO:0007669"/>
    <property type="project" value="UniProtKB-KW"/>
</dbReference>
<evidence type="ECO:0000256" key="4">
    <source>
        <dbReference type="ARBA" id="ARBA00022982"/>
    </source>
</evidence>